<evidence type="ECO:0000313" key="1">
    <source>
        <dbReference type="EMBL" id="VFU26313.1"/>
    </source>
</evidence>
<accession>A0A6N2KDV0</accession>
<name>A0A6N2KDV0_SALVM</name>
<sequence>MCNGQNTFIIFKFKLCTVNYLWLTYKTHNKPEKIKLNKEDKNNYLSSFFL</sequence>
<dbReference type="EMBL" id="CAADRP010000291">
    <property type="protein sequence ID" value="VFU26313.1"/>
    <property type="molecule type" value="Genomic_DNA"/>
</dbReference>
<gene>
    <name evidence="1" type="ORF">SVIM_LOCUS68137</name>
</gene>
<reference evidence="1" key="1">
    <citation type="submission" date="2019-03" db="EMBL/GenBank/DDBJ databases">
        <authorList>
            <person name="Mank J."/>
            <person name="Almeida P."/>
        </authorList>
    </citation>
    <scope>NUCLEOTIDE SEQUENCE</scope>
    <source>
        <strain evidence="1">78183</strain>
    </source>
</reference>
<dbReference type="AlphaFoldDB" id="A0A6N2KDV0"/>
<protein>
    <submittedName>
        <fullName evidence="1">Uncharacterized protein</fullName>
    </submittedName>
</protein>
<organism evidence="1">
    <name type="scientific">Salix viminalis</name>
    <name type="common">Common osier</name>
    <name type="synonym">Basket willow</name>
    <dbReference type="NCBI Taxonomy" id="40686"/>
    <lineage>
        <taxon>Eukaryota</taxon>
        <taxon>Viridiplantae</taxon>
        <taxon>Streptophyta</taxon>
        <taxon>Embryophyta</taxon>
        <taxon>Tracheophyta</taxon>
        <taxon>Spermatophyta</taxon>
        <taxon>Magnoliopsida</taxon>
        <taxon>eudicotyledons</taxon>
        <taxon>Gunneridae</taxon>
        <taxon>Pentapetalae</taxon>
        <taxon>rosids</taxon>
        <taxon>fabids</taxon>
        <taxon>Malpighiales</taxon>
        <taxon>Salicaceae</taxon>
        <taxon>Saliceae</taxon>
        <taxon>Salix</taxon>
    </lineage>
</organism>
<proteinExistence type="predicted"/>